<accession>A0AAE2SER1</accession>
<proteinExistence type="predicted"/>
<evidence type="ECO:0008006" key="3">
    <source>
        <dbReference type="Google" id="ProtNLM"/>
    </source>
</evidence>
<evidence type="ECO:0000313" key="1">
    <source>
        <dbReference type="EMBL" id="MBK1856538.1"/>
    </source>
</evidence>
<protein>
    <recommendedName>
        <fullName evidence="3">Glycosyltransferase 2-like domain-containing protein</fullName>
    </recommendedName>
</protein>
<gene>
    <name evidence="1" type="ORF">JIN83_16320</name>
</gene>
<comment type="caution">
    <text evidence="1">The sequence shown here is derived from an EMBL/GenBank/DDBJ whole genome shotgun (WGS) entry which is preliminary data.</text>
</comment>
<dbReference type="SUPFAM" id="SSF53448">
    <property type="entry name" value="Nucleotide-diphospho-sugar transferases"/>
    <property type="match status" value="1"/>
</dbReference>
<dbReference type="Proteomes" id="UP000634206">
    <property type="component" value="Unassembled WGS sequence"/>
</dbReference>
<dbReference type="PANTHER" id="PTHR33604">
    <property type="entry name" value="OSJNBA0004B13.7 PROTEIN"/>
    <property type="match status" value="1"/>
</dbReference>
<dbReference type="InterPro" id="IPR029044">
    <property type="entry name" value="Nucleotide-diphossugar_trans"/>
</dbReference>
<dbReference type="Gene3D" id="3.90.550.10">
    <property type="entry name" value="Spore Coat Polysaccharide Biosynthesis Protein SpsA, Chain A"/>
    <property type="match status" value="1"/>
</dbReference>
<sequence>MNGIKPAIIVAAYNRDQSLTRLLKMLAGARYVTKDIPLVISIDGGGAEAVKTVADSFEWKHGEKTVISHDHNLGLREHILRCGDLSDKYGAVIVLEDDLGVSNFFYQYAEQALEMFGGCQDIAGVSLYKHLINVNCGSRFEPLDNGLGYYCMQFAQSWGQMWTRDQWRAFRNWYDVEDNLNKPLDIPRFVNSWPESSWLKYFIRYVVDKNKYFVYPVKSQTTNFSDMGTHMAQLNNNIYQVPLAEYKLELSRDVSTEVVHYDAYFEITEKSLRSFSKDLPQDSLIIDLYGIRNLENYPASQLVLTTRSCDKRIKSWGFRYKPREMNIIQDLSGEMVSLCQNKDISDQRRTEYLLREFTYDRRWLGSRDMMKLLSYSLLTRLFKKS</sequence>
<reference evidence="1" key="1">
    <citation type="submission" date="2021-01" db="EMBL/GenBank/DDBJ databases">
        <title>Modified the classification status of verrucomicrobia.</title>
        <authorList>
            <person name="Feng X."/>
        </authorList>
    </citation>
    <scope>NUCLEOTIDE SEQUENCE</scope>
    <source>
        <strain evidence="1">5K15</strain>
    </source>
</reference>
<organism evidence="1 2">
    <name type="scientific">Oceaniferula flava</name>
    <dbReference type="NCBI Taxonomy" id="2800421"/>
    <lineage>
        <taxon>Bacteria</taxon>
        <taxon>Pseudomonadati</taxon>
        <taxon>Verrucomicrobiota</taxon>
        <taxon>Verrucomicrobiia</taxon>
        <taxon>Verrucomicrobiales</taxon>
        <taxon>Verrucomicrobiaceae</taxon>
        <taxon>Oceaniferula</taxon>
    </lineage>
</organism>
<name>A0AAE2SER1_9BACT</name>
<keyword evidence="2" id="KW-1185">Reference proteome</keyword>
<dbReference type="AlphaFoldDB" id="A0AAE2SER1"/>
<evidence type="ECO:0000313" key="2">
    <source>
        <dbReference type="Proteomes" id="UP000634206"/>
    </source>
</evidence>
<dbReference type="EMBL" id="JAENIG010000016">
    <property type="protein sequence ID" value="MBK1856538.1"/>
    <property type="molecule type" value="Genomic_DNA"/>
</dbReference>
<dbReference type="RefSeq" id="WP_309491158.1">
    <property type="nucleotide sequence ID" value="NZ_JAENIG010000016.1"/>
</dbReference>
<dbReference type="CDD" id="cd00761">
    <property type="entry name" value="Glyco_tranf_GTA_type"/>
    <property type="match status" value="1"/>
</dbReference>
<dbReference type="PANTHER" id="PTHR33604:SF3">
    <property type="entry name" value="OSJNBA0004B13.7 PROTEIN"/>
    <property type="match status" value="1"/>
</dbReference>